<name>A0A6N2NCI0_SALVM</name>
<reference evidence="1" key="1">
    <citation type="submission" date="2019-03" db="EMBL/GenBank/DDBJ databases">
        <authorList>
            <person name="Mank J."/>
            <person name="Almeida P."/>
        </authorList>
    </citation>
    <scope>NUCLEOTIDE SEQUENCE</scope>
    <source>
        <strain evidence="1">78183</strain>
    </source>
</reference>
<organism evidence="1">
    <name type="scientific">Salix viminalis</name>
    <name type="common">Common osier</name>
    <name type="synonym">Basket willow</name>
    <dbReference type="NCBI Taxonomy" id="40686"/>
    <lineage>
        <taxon>Eukaryota</taxon>
        <taxon>Viridiplantae</taxon>
        <taxon>Streptophyta</taxon>
        <taxon>Embryophyta</taxon>
        <taxon>Tracheophyta</taxon>
        <taxon>Spermatophyta</taxon>
        <taxon>Magnoliopsida</taxon>
        <taxon>eudicotyledons</taxon>
        <taxon>Gunneridae</taxon>
        <taxon>Pentapetalae</taxon>
        <taxon>rosids</taxon>
        <taxon>fabids</taxon>
        <taxon>Malpighiales</taxon>
        <taxon>Salicaceae</taxon>
        <taxon>Saliceae</taxon>
        <taxon>Salix</taxon>
    </lineage>
</organism>
<accession>A0A6N2NCI0</accession>
<proteinExistence type="predicted"/>
<evidence type="ECO:0000313" key="1">
    <source>
        <dbReference type="EMBL" id="VFU58882.1"/>
    </source>
</evidence>
<sequence length="13" mass="1451">MELFALVLLNSNS</sequence>
<protein>
    <submittedName>
        <fullName evidence="1">Uncharacterized protein</fullName>
    </submittedName>
</protein>
<gene>
    <name evidence="1" type="ORF">SVIM_LOCUS431076</name>
</gene>
<dbReference type="EMBL" id="CAADRP010002007">
    <property type="protein sequence ID" value="VFU58882.1"/>
    <property type="molecule type" value="Genomic_DNA"/>
</dbReference>